<comment type="caution">
    <text evidence="1">The sequence shown here is derived from an EMBL/GenBank/DDBJ whole genome shotgun (WGS) entry which is preliminary data.</text>
</comment>
<dbReference type="eggNOG" id="arCOG11133">
    <property type="taxonomic scope" value="Archaea"/>
</dbReference>
<name>L9WII9_9EURY</name>
<dbReference type="AlphaFoldDB" id="L9WII9"/>
<keyword evidence="2" id="KW-1185">Reference proteome</keyword>
<dbReference type="Proteomes" id="UP000011602">
    <property type="component" value="Unassembled WGS sequence"/>
</dbReference>
<reference evidence="1 2" key="1">
    <citation type="journal article" date="2014" name="PLoS Genet.">
        <title>Phylogenetically driven sequencing of extremely halophilic archaea reveals strategies for static and dynamic osmo-response.</title>
        <authorList>
            <person name="Becker E.A."/>
            <person name="Seitzer P.M."/>
            <person name="Tritt A."/>
            <person name="Larsen D."/>
            <person name="Krusor M."/>
            <person name="Yao A.I."/>
            <person name="Wu D."/>
            <person name="Madern D."/>
            <person name="Eisen J.A."/>
            <person name="Darling A.E."/>
            <person name="Facciotti M.T."/>
        </authorList>
    </citation>
    <scope>NUCLEOTIDE SEQUENCE [LARGE SCALE GENOMIC DNA]</scope>
    <source>
        <strain evidence="1 2">JCM 12255</strain>
    </source>
</reference>
<sequence length="91" mass="10032">MIRFVTVTVAVAVREGFLPLAVVCHGSEVTPVAENDNRRRAAVKCERCGTIGIVYVWPDGTRKPLGQSTLCECSEPTLRELEEELEGDDLE</sequence>
<proteinExistence type="predicted"/>
<evidence type="ECO:0000313" key="1">
    <source>
        <dbReference type="EMBL" id="ELY49192.1"/>
    </source>
</evidence>
<dbReference type="EMBL" id="AOHZ01000098">
    <property type="protein sequence ID" value="ELY49192.1"/>
    <property type="molecule type" value="Genomic_DNA"/>
</dbReference>
<protein>
    <submittedName>
        <fullName evidence="1">Uncharacterized protein</fullName>
    </submittedName>
</protein>
<evidence type="ECO:0000313" key="2">
    <source>
        <dbReference type="Proteomes" id="UP000011602"/>
    </source>
</evidence>
<accession>L9WII9</accession>
<gene>
    <name evidence="1" type="ORF">C493_20877</name>
</gene>
<organism evidence="1 2">
    <name type="scientific">Natronolimnohabitans innermongolicus JCM 12255</name>
    <dbReference type="NCBI Taxonomy" id="1227499"/>
    <lineage>
        <taxon>Archaea</taxon>
        <taxon>Methanobacteriati</taxon>
        <taxon>Methanobacteriota</taxon>
        <taxon>Stenosarchaea group</taxon>
        <taxon>Halobacteria</taxon>
        <taxon>Halobacteriales</taxon>
        <taxon>Natrialbaceae</taxon>
        <taxon>Natronolimnohabitans</taxon>
    </lineage>
</organism>